<feature type="compositionally biased region" description="Polar residues" evidence="1">
    <location>
        <begin position="449"/>
        <end position="460"/>
    </location>
</feature>
<dbReference type="SMART" id="SM00636">
    <property type="entry name" value="Glyco_18"/>
    <property type="match status" value="1"/>
</dbReference>
<dbReference type="SUPFAM" id="SSF51445">
    <property type="entry name" value="(Trans)glycosidases"/>
    <property type="match status" value="1"/>
</dbReference>
<dbReference type="AlphaFoldDB" id="A0A1E1X3I9"/>
<feature type="non-terminal residue" evidence="3">
    <location>
        <position position="662"/>
    </location>
</feature>
<dbReference type="InterPro" id="IPR001223">
    <property type="entry name" value="Glyco_hydro18_cat"/>
</dbReference>
<feature type="region of interest" description="Disordered" evidence="1">
    <location>
        <begin position="626"/>
        <end position="662"/>
    </location>
</feature>
<reference evidence="3" key="1">
    <citation type="journal article" date="2017" name="Front. Cell. Infect. Microbiol.">
        <title>The Distinct Transcriptional Response of the Midgut of Amblyomma sculptum and Amblyomma aureolatum Ticks to Rickettsia rickettsii Correlates to Their Differences in Susceptibility to Infection.</title>
        <authorList>
            <person name="Martins L.A."/>
            <person name="Galletti M.F.B.M."/>
            <person name="Ribeiro J.M."/>
            <person name="Fujita A."/>
            <person name="Costa F.B."/>
            <person name="Labruna M.B."/>
            <person name="Daffre S."/>
            <person name="Fogaca A.C."/>
        </authorList>
    </citation>
    <scope>NUCLEOTIDE SEQUENCE</scope>
</reference>
<feature type="compositionally biased region" description="Polar residues" evidence="1">
    <location>
        <begin position="513"/>
        <end position="543"/>
    </location>
</feature>
<evidence type="ECO:0000313" key="3">
    <source>
        <dbReference type="EMBL" id="JAT93606.1"/>
    </source>
</evidence>
<dbReference type="GO" id="GO:0005975">
    <property type="term" value="P:carbohydrate metabolic process"/>
    <property type="evidence" value="ECO:0007669"/>
    <property type="project" value="InterPro"/>
</dbReference>
<dbReference type="Gene3D" id="3.20.20.80">
    <property type="entry name" value="Glycosidases"/>
    <property type="match status" value="1"/>
</dbReference>
<name>A0A1E1X3I9_9ACAR</name>
<organism evidence="3">
    <name type="scientific">Amblyomma aureolatum</name>
    <dbReference type="NCBI Taxonomy" id="187763"/>
    <lineage>
        <taxon>Eukaryota</taxon>
        <taxon>Metazoa</taxon>
        <taxon>Ecdysozoa</taxon>
        <taxon>Arthropoda</taxon>
        <taxon>Chelicerata</taxon>
        <taxon>Arachnida</taxon>
        <taxon>Acari</taxon>
        <taxon>Parasitiformes</taxon>
        <taxon>Ixodida</taxon>
        <taxon>Ixodoidea</taxon>
        <taxon>Ixodidae</taxon>
        <taxon>Amblyomminae</taxon>
        <taxon>Amblyomma</taxon>
    </lineage>
</organism>
<dbReference type="PANTHER" id="PTHR11177:SF144">
    <property type="entry name" value="CHITINASE 5"/>
    <property type="match status" value="1"/>
</dbReference>
<feature type="compositionally biased region" description="Low complexity" evidence="1">
    <location>
        <begin position="469"/>
        <end position="483"/>
    </location>
</feature>
<evidence type="ECO:0000259" key="2">
    <source>
        <dbReference type="PROSITE" id="PS51910"/>
    </source>
</evidence>
<dbReference type="GO" id="GO:0005576">
    <property type="term" value="C:extracellular region"/>
    <property type="evidence" value="ECO:0007669"/>
    <property type="project" value="TreeGrafter"/>
</dbReference>
<evidence type="ECO:0000256" key="1">
    <source>
        <dbReference type="SAM" id="MobiDB-lite"/>
    </source>
</evidence>
<dbReference type="GO" id="GO:0030246">
    <property type="term" value="F:carbohydrate binding"/>
    <property type="evidence" value="ECO:0007669"/>
    <property type="project" value="UniProtKB-KW"/>
</dbReference>
<sequence>TISDGAEGKSVVCYWQSWSHKRPTPYTYGVDDIPVHLCTHVIYSYARLDSRSNSLYLDEEFDSGKDGYFRFLQLKKRNPQVKLLLALGDRSGSDSDEWHQTVRQPSRRFHVVSMLYKLLSQYRFDGIHFNWEIPMESAGVATATSPSNVQLAAFVSQIRRSFKWPNFMVSSVVALPRLDDKLSAGLRVLLPYMDLFHASAWTASDVRINSTMPAISRAASAGQSGPLSDADITHGLHQLAQVGLPPEKIILEVPFFGWKNAVNLESAEKNLHAPDGADQQIVPYYKVSSLLQSGIPSFWDRSRHSHYLLLDEGYRVYYNDANSVRRKVLLARSLGVAGVAARSIDMDNMDATFKRKNDLLKGIIEGMTATLFYPTSQVEPTEQSSKNESHDSSFGIYTDGTHSFSTAPSEMITSEEFLGSSTPVIDLHSPASTPSSVTISSEEGRSPKADSTQSFSTASSTEEDSISPTTDGDQYQNQGGQNTSSPSSGDLSTPASGAVFNNIGADSTVREPVTSSSAGNVANSNHSSADPGISISSKETTVTQSQQTATRSIDLATVSTAGITGTPTTVSVPNSTEFDFAEITTVQDDIASAKMTSESLPFTDAAASASYSTEYEQLDITTTTDPVDVTSITTEGIPGTPITVSAPTSTESDFAEITTLQD</sequence>
<dbReference type="InterPro" id="IPR050314">
    <property type="entry name" value="Glycosyl_Hydrlase_18"/>
</dbReference>
<feature type="non-terminal residue" evidence="3">
    <location>
        <position position="1"/>
    </location>
</feature>
<dbReference type="PANTHER" id="PTHR11177">
    <property type="entry name" value="CHITINASE"/>
    <property type="match status" value="1"/>
</dbReference>
<dbReference type="Gene3D" id="3.10.50.10">
    <property type="match status" value="1"/>
</dbReference>
<keyword evidence="3" id="KW-0430">Lectin</keyword>
<feature type="region of interest" description="Disordered" evidence="1">
    <location>
        <begin position="376"/>
        <end position="400"/>
    </location>
</feature>
<feature type="compositionally biased region" description="Polar residues" evidence="1">
    <location>
        <begin position="484"/>
        <end position="495"/>
    </location>
</feature>
<proteinExistence type="evidence at transcript level"/>
<accession>A0A1E1X3I9</accession>
<dbReference type="GO" id="GO:0008061">
    <property type="term" value="F:chitin binding"/>
    <property type="evidence" value="ECO:0007669"/>
    <property type="project" value="InterPro"/>
</dbReference>
<dbReference type="InterPro" id="IPR017853">
    <property type="entry name" value="GH"/>
</dbReference>
<dbReference type="GO" id="GO:0004568">
    <property type="term" value="F:chitinase activity"/>
    <property type="evidence" value="ECO:0007669"/>
    <property type="project" value="TreeGrafter"/>
</dbReference>
<feature type="domain" description="GH18" evidence="2">
    <location>
        <begin position="9"/>
        <end position="370"/>
    </location>
</feature>
<dbReference type="InterPro" id="IPR011583">
    <property type="entry name" value="Chitinase_II/V-like_cat"/>
</dbReference>
<feature type="compositionally biased region" description="Low complexity" evidence="1">
    <location>
        <begin position="626"/>
        <end position="643"/>
    </location>
</feature>
<protein>
    <submittedName>
        <fullName evidence="3">Putative catalytically inactive chitinase-like lectin</fullName>
    </submittedName>
</protein>
<dbReference type="GO" id="GO:0006032">
    <property type="term" value="P:chitin catabolic process"/>
    <property type="evidence" value="ECO:0007669"/>
    <property type="project" value="TreeGrafter"/>
</dbReference>
<dbReference type="Pfam" id="PF00704">
    <property type="entry name" value="Glyco_hydro_18"/>
    <property type="match status" value="1"/>
</dbReference>
<dbReference type="InterPro" id="IPR029070">
    <property type="entry name" value="Chitinase_insertion_sf"/>
</dbReference>
<feature type="compositionally biased region" description="Polar residues" evidence="1">
    <location>
        <begin position="430"/>
        <end position="441"/>
    </location>
</feature>
<feature type="compositionally biased region" description="Polar residues" evidence="1">
    <location>
        <begin position="645"/>
        <end position="662"/>
    </location>
</feature>
<dbReference type="PROSITE" id="PS51910">
    <property type="entry name" value="GH18_2"/>
    <property type="match status" value="1"/>
</dbReference>
<dbReference type="EMBL" id="GFAC01005582">
    <property type="protein sequence ID" value="JAT93606.1"/>
    <property type="molecule type" value="mRNA"/>
</dbReference>
<feature type="region of interest" description="Disordered" evidence="1">
    <location>
        <begin position="422"/>
        <end position="543"/>
    </location>
</feature>